<sequence>MMCRLTSLCCLLAVVLLNSAVVGAIPCRWTGESCSPYMWCCNFLDVCCDVDPGRALCKKAKMSVHLHDAGHKTPVSINR</sequence>
<organism evidence="2">
    <name type="scientific">Conus sanguinolentus</name>
    <dbReference type="NCBI Taxonomy" id="97184"/>
    <lineage>
        <taxon>Eukaryota</taxon>
        <taxon>Metazoa</taxon>
        <taxon>Spiralia</taxon>
        <taxon>Lophotrochozoa</taxon>
        <taxon>Mollusca</taxon>
        <taxon>Gastropoda</taxon>
        <taxon>Caenogastropoda</taxon>
        <taxon>Neogastropoda</taxon>
        <taxon>Conoidea</taxon>
        <taxon>Conidae</taxon>
        <taxon>Conus</taxon>
        <taxon>Lividoconus</taxon>
    </lineage>
</organism>
<proteinExistence type="evidence at transcript level"/>
<protein>
    <submittedName>
        <fullName evidence="2">I2-conotoxin</fullName>
    </submittedName>
</protein>
<keyword evidence="1" id="KW-0732">Signal</keyword>
<feature type="chain" id="PRO_5001605291" evidence="1">
    <location>
        <begin position="25"/>
        <end position="79"/>
    </location>
</feature>
<evidence type="ECO:0000256" key="1">
    <source>
        <dbReference type="SAM" id="SignalP"/>
    </source>
</evidence>
<accession>A0A061QL94</accession>
<reference evidence="2" key="1">
    <citation type="journal article" date="2014" name="Mol. Phylogenet. Evol.">
        <title>When everything converges: integrative taxonomy with shell, DNA and venomic data reveals Conus conco, a new species of cone snails (Gastropoda: Conoidea).</title>
        <authorList>
            <person name="Puillandre N."/>
            <person name="Stocklin R."/>
            <person name="Favreau P."/>
            <person name="Bianchi E."/>
            <person name="Perret F."/>
            <person name="Rivasseau A."/>
            <person name="Limpalaer L."/>
            <person name="Monnier E."/>
            <person name="Bouchet P."/>
        </authorList>
    </citation>
    <scope>NUCLEOTIDE SEQUENCE</scope>
    <source>
        <strain evidence="2">TA071129AN</strain>
        <tissue evidence="2">Foot</tissue>
    </source>
</reference>
<name>A0A061QL94_9COND</name>
<dbReference type="AlphaFoldDB" id="A0A061QL94"/>
<feature type="signal peptide" evidence="1">
    <location>
        <begin position="1"/>
        <end position="24"/>
    </location>
</feature>
<evidence type="ECO:0000313" key="2">
    <source>
        <dbReference type="EMBL" id="JAC59155.1"/>
    </source>
</evidence>
<dbReference type="EMBL" id="GBFG01000005">
    <property type="protein sequence ID" value="JAC59155.1"/>
    <property type="molecule type" value="mRNA"/>
</dbReference>
<feature type="non-terminal residue" evidence="2">
    <location>
        <position position="79"/>
    </location>
</feature>